<dbReference type="OrthoDB" id="2157866at2759"/>
<feature type="domain" description="PH" evidence="2">
    <location>
        <begin position="121"/>
        <end position="211"/>
    </location>
</feature>
<dbReference type="AlphaFoldDB" id="A0A8T1USU1"/>
<dbReference type="PROSITE" id="PS50003">
    <property type="entry name" value="PH_DOMAIN"/>
    <property type="match status" value="4"/>
</dbReference>
<dbReference type="VEuPathDB" id="FungiDB:PC110_g20763"/>
<evidence type="ECO:0000313" key="3">
    <source>
        <dbReference type="EMBL" id="KAG6968193.1"/>
    </source>
</evidence>
<dbReference type="InterPro" id="IPR001849">
    <property type="entry name" value="PH_domain"/>
</dbReference>
<reference evidence="3" key="1">
    <citation type="submission" date="2021-01" db="EMBL/GenBank/DDBJ databases">
        <title>Phytophthora aleatoria, a newly-described species from Pinus radiata is distinct from Phytophthora cactorum isolates based on comparative genomics.</title>
        <authorList>
            <person name="Mcdougal R."/>
            <person name="Panda P."/>
            <person name="Williams N."/>
            <person name="Studholme D.J."/>
        </authorList>
    </citation>
    <scope>NUCLEOTIDE SEQUENCE</scope>
    <source>
        <strain evidence="3">NZFS 3830</strain>
    </source>
</reference>
<accession>A0A8T1USU1</accession>
<dbReference type="SMART" id="SM00233">
    <property type="entry name" value="PH"/>
    <property type="match status" value="5"/>
</dbReference>
<dbReference type="PANTHER" id="PTHR14336:SF16">
    <property type="entry name" value="PH DOMAIN-CONTAINING PROTEIN"/>
    <property type="match status" value="1"/>
</dbReference>
<dbReference type="CDD" id="cd00821">
    <property type="entry name" value="PH"/>
    <property type="match status" value="2"/>
</dbReference>
<sequence>MPSAPDYCGWGAKQGSKVRTWKNRYFVLHGRELVYYSGAKSDGSGTGVGEKGRLKVVNVDYSPDRKNGLFIHGEGKDLKMTTASAQESRVLFRKIKEVIGEQETSFRMSTPQTQQKMIKKTVEKEGWLLKEEPQLQAWKRSYVMLSGRTVEFCAHRNAAPVDSLTLMKVEADETSPLSLGLVARGGRVAHVAAETREEIEDWDRALAAAIGQPLALRQVTKIQEELGNQEMMVSDTDLVARKYSTVACEGWLEKLGQHSKTWKKRYMSLANGMLEYRKGPMEQLSAELYVADVRYSIEYSNALEIEFGSDKALANGDTICVRAESMRELDKWMIALCDAVGKPRLQPAGVVSEPPSPSGIQLSEDRQGKPQLPPFPRNVLHSQDSDKSSSNTQPSTPANTDRSSGNQVTVYAATNRIKRGWLIRFQNGRLLHVVAPTAEAFSKWFDVLRRASNLAESFLSQSNGKVVFDEEFDNDINENANDVDVEFTEEDLAEYEMSLRDGEGASLWIAAMQNKPEYDALSSSASEQGDQEVAVEEHNSTELFPRASEAPSASLNGSQGCVGWLKKEGGNVKSWKRRYFTLYGSKLSYYKSDKGSLLRSFCAVNIEPHPSISLGLIVSTVGGRKLVMQADSKDEFDRWLGAIHGAVAGDNERKSTVVEAPTMNVAMENRSSEDLKAFVSHSGWLQKEGQRFKTWKRRYFTLKNSALIYYSEIGGVARGHGMVKGALQDTTKPLTLVIEFLSGKTMRVTAASETEMNSWLQALSRGRASSSTTTAVSDISDDIVDSESEDEDRERAARISRFNSNDYINDTITNDTIMRLRDEEGKGTMLESRVDGKVWRMDKKYDSCSYKARRTFLGGEFEVRLFEVDDAGVAAVVFQISQEHGPPLKFSRVFSRAELDKAGIARTLEGHVALVDSLELVEDAYFTGNDAVTAGQNMLAAYQLSSTLPSISFPPPIVSHEAALSYFSRAPVGLSTWNSSRVPEEENLLVNLVVKGLTELCREKPPGLEAIKWLGYWFLDHNPAQPKVEVDD</sequence>
<proteinExistence type="predicted"/>
<feature type="compositionally biased region" description="Polar residues" evidence="1">
    <location>
        <begin position="388"/>
        <end position="407"/>
    </location>
</feature>
<protein>
    <recommendedName>
        <fullName evidence="2">PH domain-containing protein</fullName>
    </recommendedName>
</protein>
<feature type="region of interest" description="Disordered" evidence="1">
    <location>
        <begin position="347"/>
        <end position="407"/>
    </location>
</feature>
<evidence type="ECO:0000259" key="2">
    <source>
        <dbReference type="PROSITE" id="PS50003"/>
    </source>
</evidence>
<feature type="domain" description="PH" evidence="2">
    <location>
        <begin position="558"/>
        <end position="648"/>
    </location>
</feature>
<feature type="domain" description="PH" evidence="2">
    <location>
        <begin position="678"/>
        <end position="768"/>
    </location>
</feature>
<dbReference type="PANTHER" id="PTHR14336">
    <property type="entry name" value="TANDEM PH DOMAIN CONTAINING PROTEIN"/>
    <property type="match status" value="1"/>
</dbReference>
<dbReference type="EMBL" id="JAENGZ010000125">
    <property type="protein sequence ID" value="KAG6968193.1"/>
    <property type="molecule type" value="Genomic_DNA"/>
</dbReference>
<dbReference type="Proteomes" id="UP000688947">
    <property type="component" value="Unassembled WGS sequence"/>
</dbReference>
<dbReference type="VEuPathDB" id="FungiDB:PC110_g9847"/>
<feature type="domain" description="PH" evidence="2">
    <location>
        <begin position="245"/>
        <end position="341"/>
    </location>
</feature>
<comment type="caution">
    <text evidence="3">The sequence shown here is derived from an EMBL/GenBank/DDBJ whole genome shotgun (WGS) entry which is preliminary data.</text>
</comment>
<name>A0A8T1USU1_9STRA</name>
<evidence type="ECO:0000313" key="4">
    <source>
        <dbReference type="Proteomes" id="UP000688947"/>
    </source>
</evidence>
<gene>
    <name evidence="3" type="ORF">JG687_00003875</name>
</gene>
<evidence type="ECO:0000256" key="1">
    <source>
        <dbReference type="SAM" id="MobiDB-lite"/>
    </source>
</evidence>
<organism evidence="3 4">
    <name type="scientific">Phytophthora cactorum</name>
    <dbReference type="NCBI Taxonomy" id="29920"/>
    <lineage>
        <taxon>Eukaryota</taxon>
        <taxon>Sar</taxon>
        <taxon>Stramenopiles</taxon>
        <taxon>Oomycota</taxon>
        <taxon>Peronosporomycetes</taxon>
        <taxon>Peronosporales</taxon>
        <taxon>Peronosporaceae</taxon>
        <taxon>Phytophthora</taxon>
    </lineage>
</organism>
<dbReference type="InterPro" id="IPR051707">
    <property type="entry name" value="PI-Interact_SigTrans_Reg"/>
</dbReference>
<dbReference type="VEuPathDB" id="FungiDB:PC110_g9846"/>
<dbReference type="Pfam" id="PF00169">
    <property type="entry name" value="PH"/>
    <property type="match status" value="3"/>
</dbReference>